<evidence type="ECO:0000313" key="2">
    <source>
        <dbReference type="EMBL" id="SUZ76331.1"/>
    </source>
</evidence>
<protein>
    <submittedName>
        <fullName evidence="2">Uncharacterized protein</fullName>
    </submittedName>
</protein>
<keyword evidence="1" id="KW-0472">Membrane</keyword>
<sequence>VHEKLWIQEGASPEHHGQWVHTSTDPWCSQCLGAYPGRVFCSGDYMMRIGSSGMFTLLLLAILVTAPVAAQTAWIIQTNAAGDNVHIIRWLAPMSAESVEPTPALRLRPAPGSESIGPLGDSASYLTTFAGG</sequence>
<reference evidence="2" key="1">
    <citation type="submission" date="2018-05" db="EMBL/GenBank/DDBJ databases">
        <authorList>
            <person name="Lanie J.A."/>
            <person name="Ng W.-L."/>
            <person name="Kazmierczak K.M."/>
            <person name="Andrzejewski T.M."/>
            <person name="Davidsen T.M."/>
            <person name="Wayne K.J."/>
            <person name="Tettelin H."/>
            <person name="Glass J.I."/>
            <person name="Rusch D."/>
            <person name="Podicherti R."/>
            <person name="Tsui H.-C.T."/>
            <person name="Winkler M.E."/>
        </authorList>
    </citation>
    <scope>NUCLEOTIDE SEQUENCE</scope>
</reference>
<dbReference type="EMBL" id="UINC01001273">
    <property type="protein sequence ID" value="SUZ76331.1"/>
    <property type="molecule type" value="Genomic_DNA"/>
</dbReference>
<accession>A0A381QAI5</accession>
<evidence type="ECO:0000256" key="1">
    <source>
        <dbReference type="SAM" id="Phobius"/>
    </source>
</evidence>
<feature type="non-terminal residue" evidence="2">
    <location>
        <position position="1"/>
    </location>
</feature>
<organism evidence="2">
    <name type="scientific">marine metagenome</name>
    <dbReference type="NCBI Taxonomy" id="408172"/>
    <lineage>
        <taxon>unclassified sequences</taxon>
        <taxon>metagenomes</taxon>
        <taxon>ecological metagenomes</taxon>
    </lineage>
</organism>
<dbReference type="AlphaFoldDB" id="A0A381QAI5"/>
<name>A0A381QAI5_9ZZZZ</name>
<feature type="transmembrane region" description="Helical" evidence="1">
    <location>
        <begin position="55"/>
        <end position="76"/>
    </location>
</feature>
<keyword evidence="1" id="KW-0812">Transmembrane</keyword>
<keyword evidence="1" id="KW-1133">Transmembrane helix</keyword>
<proteinExistence type="predicted"/>
<gene>
    <name evidence="2" type="ORF">METZ01_LOCUS29185</name>
</gene>